<protein>
    <submittedName>
        <fullName evidence="1">Uncharacterized protein</fullName>
    </submittedName>
</protein>
<dbReference type="EMBL" id="JAQQDW010000080">
    <property type="protein sequence ID" value="MFM0107447.1"/>
    <property type="molecule type" value="Genomic_DNA"/>
</dbReference>
<name>A0ACC7NIY4_9BURK</name>
<evidence type="ECO:0000313" key="1">
    <source>
        <dbReference type="EMBL" id="MFM0107447.1"/>
    </source>
</evidence>
<proteinExistence type="predicted"/>
<sequence length="55" mass="5768">MRGRAIGAAADVFGLVFGIAGAPSSIAHFARVGGMRDAATLLLHGMRATREQWLD</sequence>
<comment type="caution">
    <text evidence="1">The sequence shown here is derived from an EMBL/GenBank/DDBJ whole genome shotgun (WGS) entry which is preliminary data.</text>
</comment>
<gene>
    <name evidence="1" type="ORF">PQR01_29245</name>
</gene>
<organism evidence="1 2">
    <name type="scientific">Paraburkholderia rhynchosiae</name>
    <dbReference type="NCBI Taxonomy" id="487049"/>
    <lineage>
        <taxon>Bacteria</taxon>
        <taxon>Pseudomonadati</taxon>
        <taxon>Pseudomonadota</taxon>
        <taxon>Betaproteobacteria</taxon>
        <taxon>Burkholderiales</taxon>
        <taxon>Burkholderiaceae</taxon>
        <taxon>Paraburkholderia</taxon>
    </lineage>
</organism>
<reference evidence="1 2" key="1">
    <citation type="journal article" date="2024" name="Chem. Sci.">
        <title>Discovery of megapolipeptins by genome mining of a Burkholderiales bacteria collection.</title>
        <authorList>
            <person name="Paulo B.S."/>
            <person name="Recchia M.J.J."/>
            <person name="Lee S."/>
            <person name="Fergusson C.H."/>
            <person name="Romanowski S.B."/>
            <person name="Hernandez A."/>
            <person name="Krull N."/>
            <person name="Liu D.Y."/>
            <person name="Cavanagh H."/>
            <person name="Bos A."/>
            <person name="Gray C.A."/>
            <person name="Murphy B.T."/>
            <person name="Linington R.G."/>
            <person name="Eustaquio A.S."/>
        </authorList>
    </citation>
    <scope>NUCLEOTIDE SEQUENCE [LARGE SCALE GENOMIC DNA]</scope>
    <source>
        <strain evidence="1 2">RL18-126-BIB-B</strain>
    </source>
</reference>
<evidence type="ECO:0000313" key="2">
    <source>
        <dbReference type="Proteomes" id="UP001629235"/>
    </source>
</evidence>
<dbReference type="Proteomes" id="UP001629235">
    <property type="component" value="Unassembled WGS sequence"/>
</dbReference>
<accession>A0ACC7NIY4</accession>
<keyword evidence="2" id="KW-1185">Reference proteome</keyword>